<keyword evidence="2" id="KW-0677">Repeat</keyword>
<gene>
    <name evidence="4" type="ORF">OV287_21520</name>
</gene>
<evidence type="ECO:0000256" key="1">
    <source>
        <dbReference type="ARBA" id="ARBA00022729"/>
    </source>
</evidence>
<evidence type="ECO:0000313" key="5">
    <source>
        <dbReference type="Proteomes" id="UP001207654"/>
    </source>
</evidence>
<dbReference type="RefSeq" id="WP_267535916.1">
    <property type="nucleotide sequence ID" value="NZ_JAPNKA010000001.1"/>
</dbReference>
<evidence type="ECO:0000256" key="2">
    <source>
        <dbReference type="ARBA" id="ARBA00022737"/>
    </source>
</evidence>
<keyword evidence="1" id="KW-0732">Signal</keyword>
<keyword evidence="5" id="KW-1185">Reference proteome</keyword>
<dbReference type="InterPro" id="IPR003410">
    <property type="entry name" value="HYR_dom"/>
</dbReference>
<name>A0ABT4A5Y8_9BACT</name>
<comment type="caution">
    <text evidence="4">The sequence shown here is derived from an EMBL/GenBank/DDBJ whole genome shotgun (WGS) entry which is preliminary data.</text>
</comment>
<dbReference type="InterPro" id="IPR013517">
    <property type="entry name" value="FG-GAP"/>
</dbReference>
<sequence length="1043" mass="107934">MKLKRGTQGLAQWRGQGRGRFFIALVALATGSACDTTDSQERTGSHDTGNLAERCEVKPPFTGNFEPELQWEWTGSQVLPTHKQVMMQPVVVDVNRDGTPDIVFSTFDGDFYNSAYQNGRDGNANGVLRAVSGSTGQELWTVVDEQYRVKPAASIAAGDIDGDGAVEICGIPESGRGIICFENDGTFKFRTAPDAYDYNEWGGPSLADLDGDGTVEILDGNRVYSNTGALKWVGSDGMGGALFTGPVSFAADIDQDGKQEVINGRSVYRHDGSLKCANTQIPHGFAAVGNFDGDAAGEIVVVGKDLESTHGRVSLLDDNCQLLWTRLVHITGTELPLHDKAGHGGAPNIGDFDGDGQLEIGLAGDWNYTVYGADGAVKWTFPIQEYSSGKTTSTTFDFEDDGRLEVIYADELKLRIFDGVTGALRWETAHSSGTTHEFPIVADVDGDGAAEIVTVENNHGAPGFNGVRVWHDKKEGWAGTRKIWNQHAYSVTNVNNDGTIPSQPASNWLNPKLNNFRSNVANYFGEGPSPFVAADLLAYEVVTSCDGYGSLILSARVRNAGEAPVAAGVKVAFYKGNPASGGTLLGVATVPDALPVGGSSIATVTVASTSYGNAEVWAVVDDDGTGAGTIAECREDNNGASATGNLTCTTTPANEPPVALCRDVTVSADAACLGGASVNNGSYDPDNGPSPLSISELPAASFPLGTHAVTLTASDGEASDQCVGHVTVVDDSKPAVLCPEPQVLETCSPAGAPATFTAFAADNCGPASVSCSAASGSTFPVGQTPVSCTATDGSGNTASCGFNVTVTGDTTPPVLSCPTAPVVVNACSESGSKAYFAVSATDNCGAVPVNCSHASGSEFPAGNTQVTCSAADAFGNASSCSFTVQVSGASPSTPPTPGADLGMELWPPNHKYVDVSLADCAAPATDACGKPLPLDKYGRILRVTSDEVEDANGNGDGRTCEDMVLVTGASSVQLRAEREGGGDGRIYTLHYAVTNDAGVSTQSSCRVYVPHDQSGRGAVDSGVKFCVGQGCPAGTTEGSPLCK</sequence>
<dbReference type="Gene3D" id="2.130.10.130">
    <property type="entry name" value="Integrin alpha, N-terminal"/>
    <property type="match status" value="2"/>
</dbReference>
<feature type="domain" description="HYR" evidence="3">
    <location>
        <begin position="808"/>
        <end position="888"/>
    </location>
</feature>
<dbReference type="PROSITE" id="PS51257">
    <property type="entry name" value="PROKAR_LIPOPROTEIN"/>
    <property type="match status" value="1"/>
</dbReference>
<dbReference type="Gene3D" id="2.60.40.10">
    <property type="entry name" value="Immunoglobulins"/>
    <property type="match status" value="1"/>
</dbReference>
<dbReference type="Pfam" id="PF13517">
    <property type="entry name" value="FG-GAP_3"/>
    <property type="match status" value="1"/>
</dbReference>
<dbReference type="PANTHER" id="PTHR24273:SF32">
    <property type="entry name" value="HYALIN"/>
    <property type="match status" value="1"/>
</dbReference>
<dbReference type="PANTHER" id="PTHR24273">
    <property type="entry name" value="FI04643P-RELATED"/>
    <property type="match status" value="1"/>
</dbReference>
<protein>
    <submittedName>
        <fullName evidence="4">HYR domain-containing protein</fullName>
    </submittedName>
</protein>
<dbReference type="InterPro" id="IPR013783">
    <property type="entry name" value="Ig-like_fold"/>
</dbReference>
<dbReference type="InterPro" id="IPR028994">
    <property type="entry name" value="Integrin_alpha_N"/>
</dbReference>
<dbReference type="Pfam" id="PF02494">
    <property type="entry name" value="HYR"/>
    <property type="match status" value="2"/>
</dbReference>
<dbReference type="Proteomes" id="UP001207654">
    <property type="component" value="Unassembled WGS sequence"/>
</dbReference>
<evidence type="ECO:0000313" key="4">
    <source>
        <dbReference type="EMBL" id="MCY1077063.1"/>
    </source>
</evidence>
<dbReference type="PROSITE" id="PS50825">
    <property type="entry name" value="HYR"/>
    <property type="match status" value="2"/>
</dbReference>
<accession>A0ABT4A5Y8</accession>
<dbReference type="EMBL" id="JAPNKA010000001">
    <property type="protein sequence ID" value="MCY1077063.1"/>
    <property type="molecule type" value="Genomic_DNA"/>
</dbReference>
<evidence type="ECO:0000259" key="3">
    <source>
        <dbReference type="PROSITE" id="PS50825"/>
    </source>
</evidence>
<organism evidence="4 5">
    <name type="scientific">Archangium lansingense</name>
    <dbReference type="NCBI Taxonomy" id="2995310"/>
    <lineage>
        <taxon>Bacteria</taxon>
        <taxon>Pseudomonadati</taxon>
        <taxon>Myxococcota</taxon>
        <taxon>Myxococcia</taxon>
        <taxon>Myxococcales</taxon>
        <taxon>Cystobacterineae</taxon>
        <taxon>Archangiaceae</taxon>
        <taxon>Archangium</taxon>
    </lineage>
</organism>
<feature type="domain" description="HYR" evidence="3">
    <location>
        <begin position="729"/>
        <end position="807"/>
    </location>
</feature>
<proteinExistence type="predicted"/>
<dbReference type="SUPFAM" id="SSF69318">
    <property type="entry name" value="Integrin alpha N-terminal domain"/>
    <property type="match status" value="1"/>
</dbReference>
<reference evidence="4 5" key="1">
    <citation type="submission" date="2022-11" db="EMBL/GenBank/DDBJ databases">
        <title>Minimal conservation of predation-associated metabolite biosynthetic gene clusters underscores biosynthetic potential of Myxococcota including descriptions for ten novel species: Archangium lansinium sp. nov., Myxococcus landrumus sp. nov., Nannocystis bai.</title>
        <authorList>
            <person name="Ahearne A."/>
            <person name="Stevens C."/>
            <person name="Phillips K."/>
        </authorList>
    </citation>
    <scope>NUCLEOTIDE SEQUENCE [LARGE SCALE GENOMIC DNA]</scope>
    <source>
        <strain evidence="4 5">MIWBW</strain>
    </source>
</reference>